<dbReference type="EMBL" id="AEDV01000065">
    <property type="protein sequence ID" value="EFO00303.1"/>
    <property type="molecule type" value="Genomic_DNA"/>
</dbReference>
<name>E1LT95_STRMT</name>
<evidence type="ECO:0000313" key="2">
    <source>
        <dbReference type="Proteomes" id="UP000003316"/>
    </source>
</evidence>
<reference evidence="1 2" key="1">
    <citation type="submission" date="2010-09" db="EMBL/GenBank/DDBJ databases">
        <authorList>
            <person name="Daugherty S.C."/>
            <person name="Tallon L.J."/>
            <person name="Jones K.M."/>
            <person name="Liu X."/>
            <person name="Kilian M."/>
            <person name="Tettelin H."/>
        </authorList>
    </citation>
    <scope>NUCLEOTIDE SEQUENCE [LARGE SCALE GENOMIC DNA]</scope>
    <source>
        <strain evidence="1 2">SK597</strain>
    </source>
</reference>
<sequence>MINNAAIFPGQGNLDLEKFKKIIEENLEAQRILDKAMNIIGEKSEDFFQRIFKRVHIIRKF</sequence>
<accession>E1LT95</accession>
<dbReference type="Proteomes" id="UP000003316">
    <property type="component" value="Unassembled WGS sequence"/>
</dbReference>
<evidence type="ECO:0000313" key="1">
    <source>
        <dbReference type="EMBL" id="EFO00303.1"/>
    </source>
</evidence>
<gene>
    <name evidence="1" type="ORF">SMSK597_1189</name>
</gene>
<proteinExistence type="predicted"/>
<protein>
    <submittedName>
        <fullName evidence="1">Uncharacterized protein</fullName>
    </submittedName>
</protein>
<dbReference type="AlphaFoldDB" id="E1LT95"/>
<organism evidence="1 2">
    <name type="scientific">Streptococcus mitis SK597</name>
    <dbReference type="NCBI Taxonomy" id="585204"/>
    <lineage>
        <taxon>Bacteria</taxon>
        <taxon>Bacillati</taxon>
        <taxon>Bacillota</taxon>
        <taxon>Bacilli</taxon>
        <taxon>Lactobacillales</taxon>
        <taxon>Streptococcaceae</taxon>
        <taxon>Streptococcus</taxon>
        <taxon>Streptococcus mitis group</taxon>
    </lineage>
</organism>
<comment type="caution">
    <text evidence="1">The sequence shown here is derived from an EMBL/GenBank/DDBJ whole genome shotgun (WGS) entry which is preliminary data.</text>
</comment>
<dbReference type="RefSeq" id="WP_000609321.1">
    <property type="nucleotide sequence ID" value="NZ_AEDV01000065.1"/>
</dbReference>